<dbReference type="Proteomes" id="UP000589520">
    <property type="component" value="Unassembled WGS sequence"/>
</dbReference>
<dbReference type="InterPro" id="IPR001387">
    <property type="entry name" value="Cro/C1-type_HTH"/>
</dbReference>
<dbReference type="EMBL" id="JACCCW010000001">
    <property type="protein sequence ID" value="NYF77982.1"/>
    <property type="molecule type" value="Genomic_DNA"/>
</dbReference>
<dbReference type="CDD" id="cd00093">
    <property type="entry name" value="HTH_XRE"/>
    <property type="match status" value="1"/>
</dbReference>
<name>A0A7Y9TJ71_9BACT</name>
<evidence type="ECO:0000313" key="3">
    <source>
        <dbReference type="EMBL" id="NYF77982.1"/>
    </source>
</evidence>
<gene>
    <name evidence="3" type="ORF">HDF17_000269</name>
</gene>
<dbReference type="PROSITE" id="PS50943">
    <property type="entry name" value="HTH_CROC1"/>
    <property type="match status" value="1"/>
</dbReference>
<dbReference type="GO" id="GO:0005829">
    <property type="term" value="C:cytosol"/>
    <property type="evidence" value="ECO:0007669"/>
    <property type="project" value="TreeGrafter"/>
</dbReference>
<evidence type="ECO:0000256" key="1">
    <source>
        <dbReference type="ARBA" id="ARBA00023125"/>
    </source>
</evidence>
<protein>
    <submittedName>
        <fullName evidence="3">Transcriptional regulator with XRE-family HTH domain</fullName>
    </submittedName>
</protein>
<keyword evidence="1" id="KW-0238">DNA-binding</keyword>
<proteinExistence type="predicted"/>
<accession>A0A7Y9TJ71</accession>
<evidence type="ECO:0000313" key="4">
    <source>
        <dbReference type="Proteomes" id="UP000589520"/>
    </source>
</evidence>
<dbReference type="InterPro" id="IPR010982">
    <property type="entry name" value="Lambda_DNA-bd_dom_sf"/>
</dbReference>
<feature type="domain" description="HTH cro/C1-type" evidence="2">
    <location>
        <begin position="16"/>
        <end position="71"/>
    </location>
</feature>
<dbReference type="InterPro" id="IPR050807">
    <property type="entry name" value="TransReg_Diox_bact_type"/>
</dbReference>
<dbReference type="PANTHER" id="PTHR46797:SF1">
    <property type="entry name" value="METHYLPHOSPHONATE SYNTHASE"/>
    <property type="match status" value="1"/>
</dbReference>
<comment type="caution">
    <text evidence="3">The sequence shown here is derived from an EMBL/GenBank/DDBJ whole genome shotgun (WGS) entry which is preliminary data.</text>
</comment>
<dbReference type="AlphaFoldDB" id="A0A7Y9TJ71"/>
<dbReference type="Gene3D" id="1.10.260.40">
    <property type="entry name" value="lambda repressor-like DNA-binding domains"/>
    <property type="match status" value="1"/>
</dbReference>
<sequence length="144" mass="16322">MADDKILDLVRLGQTIRSLRLGKGWSLSELAEKSGVSKAYISDLENGNAGKPNIQYVYSVATALDVTLDELLGESKPKPHRVEKRRNEDLPPGLLELQQELNLTAEDVELLADMNFRGHRPRDKEGWRFLLEALRMVSQRPNQK</sequence>
<dbReference type="SUPFAM" id="SSF47413">
    <property type="entry name" value="lambda repressor-like DNA-binding domains"/>
    <property type="match status" value="1"/>
</dbReference>
<dbReference type="GO" id="GO:0003677">
    <property type="term" value="F:DNA binding"/>
    <property type="evidence" value="ECO:0007669"/>
    <property type="project" value="UniProtKB-KW"/>
</dbReference>
<dbReference type="PANTHER" id="PTHR46797">
    <property type="entry name" value="HTH-TYPE TRANSCRIPTIONAL REGULATOR"/>
    <property type="match status" value="1"/>
</dbReference>
<organism evidence="3 4">
    <name type="scientific">Granulicella arctica</name>
    <dbReference type="NCBI Taxonomy" id="940613"/>
    <lineage>
        <taxon>Bacteria</taxon>
        <taxon>Pseudomonadati</taxon>
        <taxon>Acidobacteriota</taxon>
        <taxon>Terriglobia</taxon>
        <taxon>Terriglobales</taxon>
        <taxon>Acidobacteriaceae</taxon>
        <taxon>Granulicella</taxon>
    </lineage>
</organism>
<evidence type="ECO:0000259" key="2">
    <source>
        <dbReference type="PROSITE" id="PS50943"/>
    </source>
</evidence>
<reference evidence="3 4" key="1">
    <citation type="submission" date="2020-07" db="EMBL/GenBank/DDBJ databases">
        <title>Genomic Encyclopedia of Type Strains, Phase IV (KMG-V): Genome sequencing to study the core and pangenomes of soil and plant-associated prokaryotes.</title>
        <authorList>
            <person name="Whitman W."/>
        </authorList>
    </citation>
    <scope>NUCLEOTIDE SEQUENCE [LARGE SCALE GENOMIC DNA]</scope>
    <source>
        <strain evidence="3 4">X4EP2</strain>
    </source>
</reference>
<dbReference type="RefSeq" id="WP_179487024.1">
    <property type="nucleotide sequence ID" value="NZ_JACCCW010000001.1"/>
</dbReference>
<dbReference type="Pfam" id="PF01381">
    <property type="entry name" value="HTH_3"/>
    <property type="match status" value="1"/>
</dbReference>
<dbReference type="SMART" id="SM00530">
    <property type="entry name" value="HTH_XRE"/>
    <property type="match status" value="1"/>
</dbReference>
<dbReference type="GO" id="GO:0003700">
    <property type="term" value="F:DNA-binding transcription factor activity"/>
    <property type="evidence" value="ECO:0007669"/>
    <property type="project" value="TreeGrafter"/>
</dbReference>
<keyword evidence="4" id="KW-1185">Reference proteome</keyword>